<comment type="caution">
    <text evidence="1">The sequence shown here is derived from an EMBL/GenBank/DDBJ whole genome shotgun (WGS) entry which is preliminary data.</text>
</comment>
<dbReference type="InterPro" id="IPR011978">
    <property type="entry name" value="YgfB-like"/>
</dbReference>
<dbReference type="NCBIfam" id="TIGR02292">
    <property type="entry name" value="ygfB_yecA"/>
    <property type="match status" value="1"/>
</dbReference>
<accession>A0A0F9X8X9</accession>
<dbReference type="SUPFAM" id="SSF103642">
    <property type="entry name" value="Sec-C motif"/>
    <property type="match status" value="1"/>
</dbReference>
<sequence>MKLPLIAPLTDEELDALEETLLDYGNDDSVLGVSELDGFFTAIVSGPELIPPSRWLPALWGGADKQPEWENQQQIQDFMAILIQHMNQIVSSLMQNPEQFEPIFNMNSFTEEPVLIAEEWCFGYMRGVALGAWPKLPESADTWLDAIALHGIEENFSVLADLTLQEHQQTIAEIAPAARYLHAYWLTQRTPAENLPREAPEPVRATNNICRNDPCHCGSGKKFKKCCLH</sequence>
<dbReference type="InterPro" id="IPR004027">
    <property type="entry name" value="SEC_C_motif"/>
</dbReference>
<name>A0A0F9X8X9_9ZZZZ</name>
<gene>
    <name evidence="1" type="ORF">LCGC14_0176600</name>
</gene>
<evidence type="ECO:0008006" key="2">
    <source>
        <dbReference type="Google" id="ProtNLM"/>
    </source>
</evidence>
<dbReference type="NCBIfam" id="NF007704">
    <property type="entry name" value="PRK10396.1"/>
    <property type="match status" value="1"/>
</dbReference>
<dbReference type="Pfam" id="PF03695">
    <property type="entry name" value="UPF0149"/>
    <property type="match status" value="1"/>
</dbReference>
<protein>
    <recommendedName>
        <fullName evidence="2">YecA family protein</fullName>
    </recommendedName>
</protein>
<dbReference type="EMBL" id="LAZR01000070">
    <property type="protein sequence ID" value="KKN95421.1"/>
    <property type="molecule type" value="Genomic_DNA"/>
</dbReference>
<reference evidence="1" key="1">
    <citation type="journal article" date="2015" name="Nature">
        <title>Complex archaea that bridge the gap between prokaryotes and eukaryotes.</title>
        <authorList>
            <person name="Spang A."/>
            <person name="Saw J.H."/>
            <person name="Jorgensen S.L."/>
            <person name="Zaremba-Niedzwiedzka K."/>
            <person name="Martijn J."/>
            <person name="Lind A.E."/>
            <person name="van Eijk R."/>
            <person name="Schleper C."/>
            <person name="Guy L."/>
            <person name="Ettema T.J."/>
        </authorList>
    </citation>
    <scope>NUCLEOTIDE SEQUENCE</scope>
</reference>
<dbReference type="PANTHER" id="PTHR33747:SF9">
    <property type="entry name" value="METAL-BINDING PROTEIN"/>
    <property type="match status" value="1"/>
</dbReference>
<evidence type="ECO:0000313" key="1">
    <source>
        <dbReference type="EMBL" id="KKN95421.1"/>
    </source>
</evidence>
<dbReference type="Pfam" id="PF02810">
    <property type="entry name" value="SEC-C"/>
    <property type="match status" value="1"/>
</dbReference>
<proteinExistence type="predicted"/>
<dbReference type="InterPro" id="IPR036255">
    <property type="entry name" value="YgfB-like_sf"/>
</dbReference>
<dbReference type="Gene3D" id="1.20.120.740">
    <property type="entry name" value="YgfB uncharacterised protein family UPF0149, PF03695"/>
    <property type="match status" value="1"/>
</dbReference>
<dbReference type="PANTHER" id="PTHR33747">
    <property type="entry name" value="UPF0225 PROTEIN SCO1677"/>
    <property type="match status" value="1"/>
</dbReference>
<dbReference type="AlphaFoldDB" id="A0A0F9X8X9"/>
<dbReference type="SUPFAM" id="SSF101327">
    <property type="entry name" value="YgfB-like"/>
    <property type="match status" value="1"/>
</dbReference>
<organism evidence="1">
    <name type="scientific">marine sediment metagenome</name>
    <dbReference type="NCBI Taxonomy" id="412755"/>
    <lineage>
        <taxon>unclassified sequences</taxon>
        <taxon>metagenomes</taxon>
        <taxon>ecological metagenomes</taxon>
    </lineage>
</organism>